<evidence type="ECO:0000313" key="3">
    <source>
        <dbReference type="Proteomes" id="UP000027920"/>
    </source>
</evidence>
<sequence length="184" mass="20311">MEATKSFGQIISNAGVAAHVQQADGYRNLGVKNAPERFTCTPNFRYKDGVRVTVTLAHSIFKSHQYPHGNANDFDFVFSQYFGLLLKEWRLKPHPHEVVPGGLKGIKAAQGKLMKGKASAVKYVVRVEETDRLLTSEIPFPVTIGTCNMNEVDYGVLIKKVCAHVGNEKSSPTVDLCPLLHCPD</sequence>
<dbReference type="STRING" id="1182545.A0A072PG34"/>
<gene>
    <name evidence="2" type="ORF">A1O9_06159</name>
</gene>
<dbReference type="VEuPathDB" id="FungiDB:A1O9_06159"/>
<accession>A0A072PG34</accession>
<organism evidence="2 3">
    <name type="scientific">Exophiala aquamarina CBS 119918</name>
    <dbReference type="NCBI Taxonomy" id="1182545"/>
    <lineage>
        <taxon>Eukaryota</taxon>
        <taxon>Fungi</taxon>
        <taxon>Dikarya</taxon>
        <taxon>Ascomycota</taxon>
        <taxon>Pezizomycotina</taxon>
        <taxon>Eurotiomycetes</taxon>
        <taxon>Chaetothyriomycetidae</taxon>
        <taxon>Chaetothyriales</taxon>
        <taxon>Herpotrichiellaceae</taxon>
        <taxon>Exophiala</taxon>
    </lineage>
</organism>
<dbReference type="PANTHER" id="PTHR45348:SF5">
    <property type="entry name" value="OXIDOREDUCTASE, PUTATIVE (AFU_ORTHOLOGUE AFUA_8G01420)-RELATED"/>
    <property type="match status" value="1"/>
</dbReference>
<keyword evidence="3" id="KW-1185">Reference proteome</keyword>
<comment type="caution">
    <text evidence="2">The sequence shown here is derived from an EMBL/GenBank/DDBJ whole genome shotgun (WGS) entry which is preliminary data.</text>
</comment>
<dbReference type="Gene3D" id="3.40.50.720">
    <property type="entry name" value="NAD(P)-binding Rossmann-like Domain"/>
    <property type="match status" value="1"/>
</dbReference>
<dbReference type="HOGENOM" id="CLU_1468170_0_0_1"/>
<keyword evidence="1" id="KW-0560">Oxidoreductase</keyword>
<dbReference type="GO" id="GO:0016651">
    <property type="term" value="F:oxidoreductase activity, acting on NAD(P)H"/>
    <property type="evidence" value="ECO:0007669"/>
    <property type="project" value="InterPro"/>
</dbReference>
<proteinExistence type="predicted"/>
<dbReference type="EMBL" id="AMGV01000004">
    <property type="protein sequence ID" value="KEF58233.1"/>
    <property type="molecule type" value="Genomic_DNA"/>
</dbReference>
<dbReference type="RefSeq" id="XP_013260823.1">
    <property type="nucleotide sequence ID" value="XM_013405369.1"/>
</dbReference>
<dbReference type="OrthoDB" id="3233595at2759"/>
<dbReference type="GeneID" id="25281076"/>
<reference evidence="2 3" key="1">
    <citation type="submission" date="2013-03" db="EMBL/GenBank/DDBJ databases">
        <title>The Genome Sequence of Exophiala aquamarina CBS 119918.</title>
        <authorList>
            <consortium name="The Broad Institute Genomics Platform"/>
            <person name="Cuomo C."/>
            <person name="de Hoog S."/>
            <person name="Gorbushina A."/>
            <person name="Walker B."/>
            <person name="Young S.K."/>
            <person name="Zeng Q."/>
            <person name="Gargeya S."/>
            <person name="Fitzgerald M."/>
            <person name="Haas B."/>
            <person name="Abouelleil A."/>
            <person name="Allen A.W."/>
            <person name="Alvarado L."/>
            <person name="Arachchi H.M."/>
            <person name="Berlin A.M."/>
            <person name="Chapman S.B."/>
            <person name="Gainer-Dewar J."/>
            <person name="Goldberg J."/>
            <person name="Griggs A."/>
            <person name="Gujja S."/>
            <person name="Hansen M."/>
            <person name="Howarth C."/>
            <person name="Imamovic A."/>
            <person name="Ireland A."/>
            <person name="Larimer J."/>
            <person name="McCowan C."/>
            <person name="Murphy C."/>
            <person name="Pearson M."/>
            <person name="Poon T.W."/>
            <person name="Priest M."/>
            <person name="Roberts A."/>
            <person name="Saif S."/>
            <person name="Shea T."/>
            <person name="Sisk P."/>
            <person name="Sykes S."/>
            <person name="Wortman J."/>
            <person name="Nusbaum C."/>
            <person name="Birren B."/>
        </authorList>
    </citation>
    <scope>NUCLEOTIDE SEQUENCE [LARGE SCALE GENOMIC DNA]</scope>
    <source>
        <strain evidence="2 3">CBS 119918</strain>
    </source>
</reference>
<evidence type="ECO:0000256" key="1">
    <source>
        <dbReference type="ARBA" id="ARBA00023002"/>
    </source>
</evidence>
<dbReference type="PANTHER" id="PTHR45348">
    <property type="entry name" value="HYPOTHETICAL OXIDOREDUCTASE (EUROFUNG)"/>
    <property type="match status" value="1"/>
</dbReference>
<dbReference type="Proteomes" id="UP000027920">
    <property type="component" value="Unassembled WGS sequence"/>
</dbReference>
<dbReference type="AlphaFoldDB" id="A0A072PG34"/>
<name>A0A072PG34_9EURO</name>
<dbReference type="InterPro" id="IPR047122">
    <property type="entry name" value="Trans-enoyl_RdTase-like"/>
</dbReference>
<evidence type="ECO:0000313" key="2">
    <source>
        <dbReference type="EMBL" id="KEF58233.1"/>
    </source>
</evidence>
<dbReference type="Gene3D" id="3.90.180.10">
    <property type="entry name" value="Medium-chain alcohol dehydrogenases, catalytic domain"/>
    <property type="match status" value="1"/>
</dbReference>
<protein>
    <submittedName>
        <fullName evidence="2">Uncharacterized protein</fullName>
    </submittedName>
</protein>